<gene>
    <name evidence="2" type="ORF">GOACH_22_00830</name>
</gene>
<dbReference type="EMBL" id="BANR01000022">
    <property type="protein sequence ID" value="GAC50284.1"/>
    <property type="molecule type" value="Genomic_DNA"/>
</dbReference>
<evidence type="ECO:0000313" key="3">
    <source>
        <dbReference type="Proteomes" id="UP000010988"/>
    </source>
</evidence>
<dbReference type="Pfam" id="PF01590">
    <property type="entry name" value="GAF"/>
    <property type="match status" value="1"/>
</dbReference>
<dbReference type="InterPro" id="IPR003018">
    <property type="entry name" value="GAF"/>
</dbReference>
<dbReference type="eggNOG" id="COG3284">
    <property type="taxonomic scope" value="Bacteria"/>
</dbReference>
<comment type="caution">
    <text evidence="2">The sequence shown here is derived from an EMBL/GenBank/DDBJ whole genome shotgun (WGS) entry which is preliminary data.</text>
</comment>
<organism evidence="2 3">
    <name type="scientific">Gordonia aichiensis NBRC 108223</name>
    <dbReference type="NCBI Taxonomy" id="1220583"/>
    <lineage>
        <taxon>Bacteria</taxon>
        <taxon>Bacillati</taxon>
        <taxon>Actinomycetota</taxon>
        <taxon>Actinomycetes</taxon>
        <taxon>Mycobacteriales</taxon>
        <taxon>Gordoniaceae</taxon>
        <taxon>Gordonia</taxon>
    </lineage>
</organism>
<protein>
    <recommendedName>
        <fullName evidence="1">GAF domain-containing protein</fullName>
    </recommendedName>
</protein>
<sequence length="420" mass="44314">MMSSTAPSGTGEPAVAAGDDPRQYAAVLAAVYDAAMSGNRPPARPRDVISQSWGRVLDAGVDPDHGSPDHLIDAAELEARRAATPLALVLDDLTGGLDAMIADGDNILVIADASGRILWRGGQTRVLHRADRLGFIEGADWGERSVGTNAIGTALMSGGPVQVFSAEHFVRTHHTWTCAGAPIRDPRSGSLLGVVDVSGPAATIHPTTLALVGAVAKLAESQLREHHRRHLDELRAVAAPILARSSGPALAVDADGWVAAVDSVAPCSRLLLPRRPEPGRAWLHSLGACEFEPLPGGWLVRVADVQSPARTTLVELDFTEGHRPTVRISGATGSWTHRPSPRHAEILALLAAHPDGLSAAAMSEHLFGSDDRTVTVRAEMSRLRKSLGGVLSANPYRFAAGVDISTDLRGRTDEGVERRS</sequence>
<dbReference type="AlphaFoldDB" id="L7KNS5"/>
<evidence type="ECO:0000313" key="2">
    <source>
        <dbReference type="EMBL" id="GAC50284.1"/>
    </source>
</evidence>
<feature type="domain" description="GAF" evidence="1">
    <location>
        <begin position="127"/>
        <end position="222"/>
    </location>
</feature>
<keyword evidence="3" id="KW-1185">Reference proteome</keyword>
<evidence type="ECO:0000259" key="1">
    <source>
        <dbReference type="Pfam" id="PF01590"/>
    </source>
</evidence>
<dbReference type="STRING" id="1220583.GOACH_22_00830"/>
<accession>L7KNS5</accession>
<dbReference type="OrthoDB" id="3928741at2"/>
<proteinExistence type="predicted"/>
<dbReference type="InterPro" id="IPR029016">
    <property type="entry name" value="GAF-like_dom_sf"/>
</dbReference>
<dbReference type="Proteomes" id="UP000010988">
    <property type="component" value="Unassembled WGS sequence"/>
</dbReference>
<name>L7KNS5_9ACTN</name>
<dbReference type="Gene3D" id="3.30.450.40">
    <property type="match status" value="1"/>
</dbReference>
<reference evidence="2 3" key="1">
    <citation type="submission" date="2012-12" db="EMBL/GenBank/DDBJ databases">
        <title>Whole genome shotgun sequence of Gordonia aichiensis NBRC 108223.</title>
        <authorList>
            <person name="Isaki-Nakamura S."/>
            <person name="Hosoyama A."/>
            <person name="Tsuchikane K."/>
            <person name="Ando Y."/>
            <person name="Baba S."/>
            <person name="Ohji S."/>
            <person name="Hamada M."/>
            <person name="Tamura T."/>
            <person name="Yamazoe A."/>
            <person name="Yamazaki S."/>
            <person name="Fujita N."/>
        </authorList>
    </citation>
    <scope>NUCLEOTIDE SEQUENCE [LARGE SCALE GENOMIC DNA]</scope>
    <source>
        <strain evidence="2 3">NBRC 108223</strain>
    </source>
</reference>